<dbReference type="Pfam" id="PF11846">
    <property type="entry name" value="Wzy_C_2"/>
    <property type="match status" value="1"/>
</dbReference>
<dbReference type="EMBL" id="UFSO01000003">
    <property type="protein sequence ID" value="SSY80921.1"/>
    <property type="molecule type" value="Genomic_DNA"/>
</dbReference>
<feature type="transmembrane region" description="Helical" evidence="5">
    <location>
        <begin position="108"/>
        <end position="126"/>
    </location>
</feature>
<evidence type="ECO:0000256" key="1">
    <source>
        <dbReference type="ARBA" id="ARBA00004141"/>
    </source>
</evidence>
<evidence type="ECO:0000256" key="2">
    <source>
        <dbReference type="ARBA" id="ARBA00022692"/>
    </source>
</evidence>
<accession>A0A376BVQ0</accession>
<feature type="domain" description="Virulence factor membrane-bound polymerase C-terminal" evidence="7">
    <location>
        <begin position="394"/>
        <end position="578"/>
    </location>
</feature>
<organism evidence="8 9">
    <name type="scientific">Alysiella crassa</name>
    <dbReference type="NCBI Taxonomy" id="153491"/>
    <lineage>
        <taxon>Bacteria</taxon>
        <taxon>Pseudomonadati</taxon>
        <taxon>Pseudomonadota</taxon>
        <taxon>Betaproteobacteria</taxon>
        <taxon>Neisseriales</taxon>
        <taxon>Neisseriaceae</taxon>
        <taxon>Alysiella</taxon>
    </lineage>
</organism>
<dbReference type="InterPro" id="IPR021797">
    <property type="entry name" value="Wzy_C_2"/>
</dbReference>
<dbReference type="AlphaFoldDB" id="A0A376BVQ0"/>
<proteinExistence type="predicted"/>
<dbReference type="GO" id="GO:0016874">
    <property type="term" value="F:ligase activity"/>
    <property type="evidence" value="ECO:0007669"/>
    <property type="project" value="UniProtKB-KW"/>
</dbReference>
<evidence type="ECO:0000313" key="9">
    <source>
        <dbReference type="Proteomes" id="UP000254209"/>
    </source>
</evidence>
<dbReference type="Pfam" id="PF04932">
    <property type="entry name" value="Wzy_C"/>
    <property type="match status" value="1"/>
</dbReference>
<feature type="transmembrane region" description="Helical" evidence="5">
    <location>
        <begin position="254"/>
        <end position="272"/>
    </location>
</feature>
<sequence length="632" mass="71495">MNNPLFKWSLLPLWVGLALLFVPFLSIWRVGMLSSFYLESMSLLFTLLLVMMTVLMFWQSARHHHAHFSGSLKANLPPTSLYFLVLAIFWAIQGRAMDVPYVGQNDMVAWTFVAYALLAWACRQWVARFGQERVVSIFAWLMMVAAGLQAAVAWAQYTGYAAEFAGYLMYRKGIIEGQLGQYNHLGHFMMWGILAAGYLWGVRRIKWWLAVPVLLYLTATTGIISSRALMAYVMAMAIVLPLARVFGGKTLNRVAICMGVATAGVIAFQFALEPIMQLFNEQTNLNSSLERLSGHSHEGSGRSHEWQKAWQVFQSAPIWGHGWGSYPAQSFLLAPDVYKTGFRLYDPNVLFTHSHNSFLNLLAEMGLVGTLLILGGLAWTISGCLKTRNAPSLLLLALMAVSLTHSVLEYPLWYIYFLTIFALFPSFMTTGLDYPETETDTTSQTLSGSLKINWYGVVMGFCALIMALGIVRLAFVYNDLVIATKKNNTSKERAEQIMHLLMVSKTEPMLAHYADLTLINFTHTNQAEVASWANLAQRSIAFRPYAHAYKNGLLLYRQGKIDEAKRWMYQTYRYYPHQMPVYGNEIMLGEYYPELREQYTQQCKAYQAANKHAPACAEALPPKDKLFGKSNH</sequence>
<dbReference type="Proteomes" id="UP000254209">
    <property type="component" value="Unassembled WGS sequence"/>
</dbReference>
<dbReference type="STRING" id="1120980.GCA_000745955_00188"/>
<evidence type="ECO:0000256" key="4">
    <source>
        <dbReference type="ARBA" id="ARBA00023136"/>
    </source>
</evidence>
<evidence type="ECO:0000313" key="8">
    <source>
        <dbReference type="EMBL" id="SSY80921.1"/>
    </source>
</evidence>
<evidence type="ECO:0000256" key="3">
    <source>
        <dbReference type="ARBA" id="ARBA00022989"/>
    </source>
</evidence>
<feature type="transmembrane region" description="Helical" evidence="5">
    <location>
        <begin position="79"/>
        <end position="96"/>
    </location>
</feature>
<protein>
    <submittedName>
        <fullName evidence="8">Lipid A core - O-antigen ligase and related enzymes</fullName>
    </submittedName>
</protein>
<evidence type="ECO:0000259" key="6">
    <source>
        <dbReference type="Pfam" id="PF04932"/>
    </source>
</evidence>
<feature type="transmembrane region" description="Helical" evidence="5">
    <location>
        <begin position="414"/>
        <end position="434"/>
    </location>
</feature>
<evidence type="ECO:0000256" key="5">
    <source>
        <dbReference type="SAM" id="Phobius"/>
    </source>
</evidence>
<dbReference type="PANTHER" id="PTHR37422">
    <property type="entry name" value="TEICHURONIC ACID BIOSYNTHESIS PROTEIN TUAE"/>
    <property type="match status" value="1"/>
</dbReference>
<keyword evidence="8" id="KW-0436">Ligase</keyword>
<feature type="transmembrane region" description="Helical" evidence="5">
    <location>
        <begin position="230"/>
        <end position="247"/>
    </location>
</feature>
<feature type="transmembrane region" description="Helical" evidence="5">
    <location>
        <begin position="454"/>
        <end position="477"/>
    </location>
</feature>
<dbReference type="InterPro" id="IPR051533">
    <property type="entry name" value="WaaL-like"/>
</dbReference>
<dbReference type="GO" id="GO:0016020">
    <property type="term" value="C:membrane"/>
    <property type="evidence" value="ECO:0007669"/>
    <property type="project" value="UniProtKB-SubCell"/>
</dbReference>
<keyword evidence="4 5" id="KW-0472">Membrane</keyword>
<comment type="subcellular location">
    <subcellularLocation>
        <location evidence="1">Membrane</location>
        <topology evidence="1">Multi-pass membrane protein</topology>
    </subcellularLocation>
</comment>
<keyword evidence="3 5" id="KW-1133">Transmembrane helix</keyword>
<feature type="transmembrane region" description="Helical" evidence="5">
    <location>
        <begin position="138"/>
        <end position="162"/>
    </location>
</feature>
<dbReference type="InterPro" id="IPR007016">
    <property type="entry name" value="O-antigen_ligase-rel_domated"/>
</dbReference>
<dbReference type="RefSeq" id="WP_115723711.1">
    <property type="nucleotide sequence ID" value="NZ_CP091519.2"/>
</dbReference>
<evidence type="ECO:0000259" key="7">
    <source>
        <dbReference type="Pfam" id="PF11846"/>
    </source>
</evidence>
<feature type="transmembrane region" description="Helical" evidence="5">
    <location>
        <begin position="182"/>
        <end position="200"/>
    </location>
</feature>
<feature type="domain" description="O-antigen ligase-related" evidence="6">
    <location>
        <begin position="216"/>
        <end position="374"/>
    </location>
</feature>
<reference evidence="8 9" key="1">
    <citation type="submission" date="2018-06" db="EMBL/GenBank/DDBJ databases">
        <authorList>
            <consortium name="Pathogen Informatics"/>
            <person name="Doyle S."/>
        </authorList>
    </citation>
    <scope>NUCLEOTIDE SEQUENCE [LARGE SCALE GENOMIC DNA]</scope>
    <source>
        <strain evidence="8 9">NCTC10283</strain>
    </source>
</reference>
<keyword evidence="9" id="KW-1185">Reference proteome</keyword>
<gene>
    <name evidence="8" type="ORF">NCTC10283_02485</name>
</gene>
<feature type="transmembrane region" description="Helical" evidence="5">
    <location>
        <begin position="36"/>
        <end position="58"/>
    </location>
</feature>
<feature type="transmembrane region" description="Helical" evidence="5">
    <location>
        <begin position="207"/>
        <end position="224"/>
    </location>
</feature>
<name>A0A376BVQ0_9NEIS</name>
<keyword evidence="2 5" id="KW-0812">Transmembrane</keyword>
<dbReference type="PANTHER" id="PTHR37422:SF21">
    <property type="entry name" value="EXOQ-LIKE PROTEIN"/>
    <property type="match status" value="1"/>
</dbReference>
<feature type="transmembrane region" description="Helical" evidence="5">
    <location>
        <begin position="358"/>
        <end position="379"/>
    </location>
</feature>